<reference evidence="6 7" key="1">
    <citation type="journal article" date="2011" name="PLoS Pathog.">
        <title>Dynamic evolution of pathogenicity revealed by sequencing and comparative genomics of 19 Pseudomonas syringae isolates.</title>
        <authorList>
            <person name="Baltrus D.A."/>
            <person name="Nishimura M.T."/>
            <person name="Romanchuk A."/>
            <person name="Chang J.H."/>
            <person name="Mukhtar M.S."/>
            <person name="Cherkis K."/>
            <person name="Roach J."/>
            <person name="Grant S.R."/>
            <person name="Jones C.D."/>
            <person name="Dangl J.L."/>
        </authorList>
    </citation>
    <scope>NUCLEOTIDE SEQUENCE [LARGE SCALE GENOMIC DNA]</scope>
    <source>
        <strain evidence="6 7">ES4326</strain>
    </source>
</reference>
<dbReference type="PANTHER" id="PTHR32305">
    <property type="match status" value="1"/>
</dbReference>
<dbReference type="GO" id="GO:0005576">
    <property type="term" value="C:extracellular region"/>
    <property type="evidence" value="ECO:0007669"/>
    <property type="project" value="UniProtKB-SubCell"/>
</dbReference>
<comment type="similarity">
    <text evidence="2">Belongs to the VgrG protein family.</text>
</comment>
<proteinExistence type="inferred from homology"/>
<keyword evidence="3" id="KW-0964">Secreted</keyword>
<feature type="domain" description="Gp5/Type VI secretion system Vgr protein OB-fold" evidence="4">
    <location>
        <begin position="392"/>
        <end position="459"/>
    </location>
</feature>
<dbReference type="InterPro" id="IPR017847">
    <property type="entry name" value="T6SS_RhsGE_Vgr_subset"/>
</dbReference>
<feature type="domain" description="Gp5/Type VI secretion system Vgr C-terminal trimerisation" evidence="5">
    <location>
        <begin position="476"/>
        <end position="581"/>
    </location>
</feature>
<dbReference type="GeneID" id="64467661"/>
<evidence type="ECO:0000259" key="5">
    <source>
        <dbReference type="Pfam" id="PF22178"/>
    </source>
</evidence>
<evidence type="ECO:0000256" key="2">
    <source>
        <dbReference type="ARBA" id="ARBA00005558"/>
    </source>
</evidence>
<dbReference type="Gene3D" id="4.10.220.110">
    <property type="match status" value="1"/>
</dbReference>
<dbReference type="InterPro" id="IPR050708">
    <property type="entry name" value="T6SS_VgrG/RHS"/>
</dbReference>
<evidence type="ECO:0000259" key="4">
    <source>
        <dbReference type="Pfam" id="PF04717"/>
    </source>
</evidence>
<dbReference type="Gene3D" id="2.30.110.50">
    <property type="match status" value="1"/>
</dbReference>
<dbReference type="SUPFAM" id="SSF69349">
    <property type="entry name" value="Phage fibre proteins"/>
    <property type="match status" value="1"/>
</dbReference>
<dbReference type="SUPFAM" id="SSF69279">
    <property type="entry name" value="Phage tail proteins"/>
    <property type="match status" value="2"/>
</dbReference>
<name>A0A8T8C692_PSEYM</name>
<evidence type="ECO:0000256" key="3">
    <source>
        <dbReference type="ARBA" id="ARBA00022525"/>
    </source>
</evidence>
<sequence length="699" mass="78548">MFASAHQPRFSLSIDRSERPNNIDHGFQVLAFSGHEAINQPFCFKLELVSERLSLDLESLLGLPAFLQFGPNDRGVHGLIDRIAQGDSGTRLTHYSITLRPHLARLAHRTNQRIFQHKTVPQIIALVLKDHRLLADSYQFHLRTTYPEREYCVQYNESDLHFIQRLCEEEGMHYHFEHSPKAHQLVFGDDQRVFPELAPVRYQQSSGLVEGEPVVNHFLERLETRPSQTVRRDYHFERPRVDMQGATYNDESNPLEDYAYPGGFTDKDRGIHLAKRAQERHRHDYRQAEGQSNQHRLASGHVMPFSHHPNTDWNDLWLLTEVRHEGRQPQVLEESLVPGQHKGNVQHGYRNTFLATPKKAPYRPPLRHPKPKIFGSQTAVVTGLKGQEIHCDRHGRIKVQFHWDREGAGNDRSSCWLRVSSSWAGNGYGGMVIPRVGMEVLVTFLEGDPDRPLVSGCLYHAEHLPPGKLPVNQTQSVFKTLSSPGGGGSNELRIEDRAGQEHIYIHAQRDWDQIVKCDQTINVGHERHDRVEANSYSEFGAEEHRTVKGARLTEVKMSDHLTVGGTQHIRVADGLLADAGQEIYIRAGNNVVIEAGLEITFKAGDSFIKIDASGITVDGPQVVRLDSGGKLPDGTAPTPRLPGRVQRVDDSAPGQLLMQRLSGSGPIIELCQKPKGGTPANCPLADCGCRKALQSGARR</sequence>
<dbReference type="RefSeq" id="WP_159372437.1">
    <property type="nucleotide sequence ID" value="NZ_CP047260.1"/>
</dbReference>
<dbReference type="Pfam" id="PF04717">
    <property type="entry name" value="Phage_base_V"/>
    <property type="match status" value="1"/>
</dbReference>
<accession>A0A8T8C692</accession>
<dbReference type="Gene3D" id="3.55.50.10">
    <property type="entry name" value="Baseplate protein-like domains"/>
    <property type="match status" value="1"/>
</dbReference>
<dbReference type="NCBIfam" id="TIGR03361">
    <property type="entry name" value="VI_Rhs_Vgr"/>
    <property type="match status" value="1"/>
</dbReference>
<comment type="subcellular location">
    <subcellularLocation>
        <location evidence="1">Secreted</location>
    </subcellularLocation>
</comment>
<dbReference type="Gene3D" id="2.40.50.230">
    <property type="entry name" value="Gp5 N-terminal domain"/>
    <property type="match status" value="1"/>
</dbReference>
<dbReference type="PANTHER" id="PTHR32305:SF15">
    <property type="entry name" value="PROTEIN RHSA-RELATED"/>
    <property type="match status" value="1"/>
</dbReference>
<dbReference type="Proteomes" id="UP000003811">
    <property type="component" value="Chromosome"/>
</dbReference>
<dbReference type="NCBIfam" id="TIGR01646">
    <property type="entry name" value="vgr_GE"/>
    <property type="match status" value="1"/>
</dbReference>
<evidence type="ECO:0000256" key="1">
    <source>
        <dbReference type="ARBA" id="ARBA00004613"/>
    </source>
</evidence>
<dbReference type="InterPro" id="IPR037026">
    <property type="entry name" value="Vgr_OB-fold_dom_sf"/>
</dbReference>
<dbReference type="Pfam" id="PF22178">
    <property type="entry name" value="Gp5_trimer_C"/>
    <property type="match status" value="1"/>
</dbReference>
<evidence type="ECO:0000313" key="7">
    <source>
        <dbReference type="Proteomes" id="UP000003811"/>
    </source>
</evidence>
<evidence type="ECO:0000313" key="6">
    <source>
        <dbReference type="EMBL" id="QHE99051.1"/>
    </source>
</evidence>
<dbReference type="Pfam" id="PF05954">
    <property type="entry name" value="Phage_GPD"/>
    <property type="match status" value="1"/>
</dbReference>
<dbReference type="InterPro" id="IPR006533">
    <property type="entry name" value="T6SS_Vgr_RhsGE"/>
</dbReference>
<gene>
    <name evidence="6" type="primary">tssI</name>
    <name evidence="6" type="ORF">PMA4326_022245</name>
</gene>
<protein>
    <submittedName>
        <fullName evidence="6">Type VI secretion system tip protein VgrG</fullName>
    </submittedName>
</protein>
<dbReference type="AlphaFoldDB" id="A0A8T8C692"/>
<dbReference type="InterPro" id="IPR006531">
    <property type="entry name" value="Gp5/Vgr_OB"/>
</dbReference>
<dbReference type="EMBL" id="CP047260">
    <property type="protein sequence ID" value="QHE99051.1"/>
    <property type="molecule type" value="Genomic_DNA"/>
</dbReference>
<dbReference type="InterPro" id="IPR054030">
    <property type="entry name" value="Gp5_Vgr_C"/>
</dbReference>
<organism evidence="6 7">
    <name type="scientific">Pseudomonas syringae pv. maculicola str. ES4326</name>
    <dbReference type="NCBI Taxonomy" id="629265"/>
    <lineage>
        <taxon>Bacteria</taxon>
        <taxon>Pseudomonadati</taxon>
        <taxon>Pseudomonadota</taxon>
        <taxon>Gammaproteobacteria</taxon>
        <taxon>Pseudomonadales</taxon>
        <taxon>Pseudomonadaceae</taxon>
        <taxon>Pseudomonas</taxon>
    </lineage>
</organism>
<dbReference type="SUPFAM" id="SSF69255">
    <property type="entry name" value="gp5 N-terminal domain-like"/>
    <property type="match status" value="1"/>
</dbReference>